<dbReference type="SUPFAM" id="SSF50978">
    <property type="entry name" value="WD40 repeat-like"/>
    <property type="match status" value="2"/>
</dbReference>
<evidence type="ECO:0000256" key="6">
    <source>
        <dbReference type="ARBA" id="ARBA00023015"/>
    </source>
</evidence>
<dbReference type="PANTHER" id="PTHR13831:SF0">
    <property type="entry name" value="PROTEIN HIRA"/>
    <property type="match status" value="1"/>
</dbReference>
<comment type="subcellular location">
    <subcellularLocation>
        <location evidence="1 10">Nucleus</location>
    </subcellularLocation>
</comment>
<dbReference type="GO" id="GO:0031491">
    <property type="term" value="F:nucleosome binding"/>
    <property type="evidence" value="ECO:0007669"/>
    <property type="project" value="TreeGrafter"/>
</dbReference>
<reference evidence="14" key="1">
    <citation type="submission" date="2015-12" db="EMBL/GenBank/DDBJ databases">
        <title>De novo transcriptome assembly of four potential Pierce s Disease insect vectors from Arizona vineyards.</title>
        <authorList>
            <person name="Tassone E.E."/>
        </authorList>
    </citation>
    <scope>NUCLEOTIDE SEQUENCE</scope>
</reference>
<dbReference type="InterPro" id="IPR019015">
    <property type="entry name" value="HIRA_B_motif"/>
</dbReference>
<feature type="repeat" description="WD" evidence="9">
    <location>
        <begin position="66"/>
        <end position="97"/>
    </location>
</feature>
<feature type="repeat" description="WD" evidence="9">
    <location>
        <begin position="170"/>
        <end position="201"/>
    </location>
</feature>
<gene>
    <name evidence="14" type="ORF">g.637</name>
    <name evidence="15" type="ORF">g.638</name>
</gene>
<proteinExistence type="inferred from homology"/>
<dbReference type="Pfam" id="PF09453">
    <property type="entry name" value="HIRA_B"/>
    <property type="match status" value="1"/>
</dbReference>
<dbReference type="InterPro" id="IPR055410">
    <property type="entry name" value="Beta-prop_CAF1B_HIR1"/>
</dbReference>
<feature type="compositionally biased region" description="Low complexity" evidence="11">
    <location>
        <begin position="457"/>
        <end position="474"/>
    </location>
</feature>
<evidence type="ECO:0000256" key="8">
    <source>
        <dbReference type="ARBA" id="ARBA00023242"/>
    </source>
</evidence>
<dbReference type="AlphaFoldDB" id="A0A1B6BYQ8"/>
<dbReference type="EMBL" id="GEDC01030892">
    <property type="protein sequence ID" value="JAS06406.1"/>
    <property type="molecule type" value="Transcribed_RNA"/>
</dbReference>
<dbReference type="PANTHER" id="PTHR13831">
    <property type="entry name" value="MEMBER OF THE HIR1 FAMILY OF WD-REPEAT PROTEINS"/>
    <property type="match status" value="1"/>
</dbReference>
<evidence type="ECO:0000256" key="9">
    <source>
        <dbReference type="PROSITE-ProRule" id="PRU00221"/>
    </source>
</evidence>
<evidence type="ECO:0000313" key="15">
    <source>
        <dbReference type="EMBL" id="JAS06406.1"/>
    </source>
</evidence>
<dbReference type="GO" id="GO:0006355">
    <property type="term" value="P:regulation of DNA-templated transcription"/>
    <property type="evidence" value="ECO:0007669"/>
    <property type="project" value="InterPro"/>
</dbReference>
<keyword evidence="10" id="KW-0678">Repressor</keyword>
<feature type="repeat" description="WD" evidence="9">
    <location>
        <begin position="127"/>
        <end position="159"/>
    </location>
</feature>
<dbReference type="GO" id="GO:0000417">
    <property type="term" value="C:HIR complex"/>
    <property type="evidence" value="ECO:0007669"/>
    <property type="project" value="TreeGrafter"/>
</dbReference>
<name>A0A1B6BYQ8_9HEMI</name>
<dbReference type="CDD" id="cd00200">
    <property type="entry name" value="WD40"/>
    <property type="match status" value="1"/>
</dbReference>
<dbReference type="InterPro" id="IPR015943">
    <property type="entry name" value="WD40/YVTN_repeat-like_dom_sf"/>
</dbReference>
<keyword evidence="4 10" id="KW-0677">Repeat</keyword>
<comment type="similarity">
    <text evidence="2 10">Belongs to the WD repeat HIR1 family.</text>
</comment>
<dbReference type="SMART" id="SM00320">
    <property type="entry name" value="WD40"/>
    <property type="match status" value="7"/>
</dbReference>
<keyword evidence="3 9" id="KW-0853">WD repeat</keyword>
<feature type="domain" description="Protein HIRA-like C-terminal" evidence="12">
    <location>
        <begin position="657"/>
        <end position="858"/>
    </location>
</feature>
<evidence type="ECO:0000256" key="1">
    <source>
        <dbReference type="ARBA" id="ARBA00004123"/>
    </source>
</evidence>
<dbReference type="InterPro" id="IPR031120">
    <property type="entry name" value="HIR1-like"/>
</dbReference>
<keyword evidence="5 10" id="KW-0156">Chromatin regulator</keyword>
<evidence type="ECO:0000256" key="2">
    <source>
        <dbReference type="ARBA" id="ARBA00007306"/>
    </source>
</evidence>
<dbReference type="GO" id="GO:0006351">
    <property type="term" value="P:DNA-templated transcription"/>
    <property type="evidence" value="ECO:0007669"/>
    <property type="project" value="InterPro"/>
</dbReference>
<organism evidence="14">
    <name type="scientific">Clastoptera arizonana</name>
    <name type="common">Arizona spittle bug</name>
    <dbReference type="NCBI Taxonomy" id="38151"/>
    <lineage>
        <taxon>Eukaryota</taxon>
        <taxon>Metazoa</taxon>
        <taxon>Ecdysozoa</taxon>
        <taxon>Arthropoda</taxon>
        <taxon>Hexapoda</taxon>
        <taxon>Insecta</taxon>
        <taxon>Pterygota</taxon>
        <taxon>Neoptera</taxon>
        <taxon>Paraneoptera</taxon>
        <taxon>Hemiptera</taxon>
        <taxon>Auchenorrhyncha</taxon>
        <taxon>Cercopoidea</taxon>
        <taxon>Clastopteridae</taxon>
        <taxon>Clastoptera</taxon>
    </lineage>
</organism>
<keyword evidence="7 10" id="KW-0804">Transcription</keyword>
<evidence type="ECO:0000256" key="5">
    <source>
        <dbReference type="ARBA" id="ARBA00022853"/>
    </source>
</evidence>
<evidence type="ECO:0000259" key="12">
    <source>
        <dbReference type="Pfam" id="PF07569"/>
    </source>
</evidence>
<evidence type="ECO:0000259" key="13">
    <source>
        <dbReference type="Pfam" id="PF24105"/>
    </source>
</evidence>
<evidence type="ECO:0000256" key="11">
    <source>
        <dbReference type="SAM" id="MobiDB-lite"/>
    </source>
</evidence>
<evidence type="ECO:0000256" key="10">
    <source>
        <dbReference type="RuleBase" id="RU364014"/>
    </source>
</evidence>
<dbReference type="EMBL" id="GEDC01030895">
    <property type="protein sequence ID" value="JAS06403.1"/>
    <property type="molecule type" value="Transcribed_RNA"/>
</dbReference>
<protein>
    <recommendedName>
        <fullName evidence="10">Protein HIRA</fullName>
    </recommendedName>
</protein>
<evidence type="ECO:0000313" key="14">
    <source>
        <dbReference type="EMBL" id="JAS06403.1"/>
    </source>
</evidence>
<evidence type="ECO:0000256" key="4">
    <source>
        <dbReference type="ARBA" id="ARBA00022737"/>
    </source>
</evidence>
<evidence type="ECO:0000256" key="3">
    <source>
        <dbReference type="ARBA" id="ARBA00022574"/>
    </source>
</evidence>
<dbReference type="InterPro" id="IPR001680">
    <property type="entry name" value="WD40_rpt"/>
</dbReference>
<accession>A0A1B6BYQ8</accession>
<dbReference type="GO" id="GO:0000785">
    <property type="term" value="C:chromatin"/>
    <property type="evidence" value="ECO:0007669"/>
    <property type="project" value="TreeGrafter"/>
</dbReference>
<keyword evidence="6 10" id="KW-0805">Transcription regulation</keyword>
<dbReference type="InterPro" id="IPR011494">
    <property type="entry name" value="HIRA-like_C"/>
</dbReference>
<dbReference type="InterPro" id="IPR036322">
    <property type="entry name" value="WD40_repeat_dom_sf"/>
</dbReference>
<keyword evidence="8 10" id="KW-0539">Nucleus</keyword>
<evidence type="ECO:0000256" key="7">
    <source>
        <dbReference type="ARBA" id="ARBA00023163"/>
    </source>
</evidence>
<dbReference type="Gene3D" id="2.130.10.10">
    <property type="entry name" value="YVTN repeat-like/Quinoprotein amine dehydrogenase"/>
    <property type="match status" value="3"/>
</dbReference>
<dbReference type="PROSITE" id="PS50082">
    <property type="entry name" value="WD_REPEATS_2"/>
    <property type="match status" value="3"/>
</dbReference>
<dbReference type="GO" id="GO:0005634">
    <property type="term" value="C:nucleus"/>
    <property type="evidence" value="ECO:0007669"/>
    <property type="project" value="UniProtKB-SubCell"/>
</dbReference>
<sequence>MQLLKPAWVSHDEMPIFSIDIHPDGSRFATGGQGVGSGRVVIWNMAPITSLEAENNEKVPKILCQLDNHLACVNCVRWSYSGKNLATAGDDKVIMIWMFAKSPTGGSVVFGGKGQVNIETWRCVSTLRGHHGDVLDMAWSPQDTWLASCSIDNTVIVWNATKFPEMVVVLKGHTGLVKGVTWDPVGKYLSSQADDKSIIIWRTVDWQQEAIIKEPFKECAGTTLVLRLSWSPDGQYLVSAHAMNGSGPTAQVIEREGWRHEIDFVGHRKAVTCVRFNTNIFCNKILGKSMQACCLAIGSRDRSISVWMTALKRPLFVLSKLFSRPVLDISWSANGYQLMACSGDGTVAFLEFSEQELGKALTLEEKSALYEKIYGKSLVYAQTSSAMVLENHVLLRTDVKVKTPEPIVENKPSPSKHQNNLVKPITNKQIETRTSDGRRRITPISVPLTPDTGEGPTPFGSETSPFSSSSESKSQIVIERREDVVVIPNVSIKNASSAGISTNSTRNCMETNQLKTSTVSERSLIVDKGNLDKTLAGNSKKPRFTEKKISTVENGQSIIARRVNETDQQTDAINLPLMRLSVPYTCLVPSSKKTIIIQNDVITSPHGTLTIVKMKNLTEVKWTVVLGSAVCSTSVNSILVALGCEDGSIHVLKLDTGSHLIPSIVLSRPSTQITLGSSFVLMSLTTNGFINVWDLVALKAIGTNISVEPIMISSNGLTVSITKCWMSEEAMPLVALSSGKAFMYSYQMLTWLKIRDNLDPVVRNSEKSIQTAWKNVPDSHCPLKNIESLIQDRLVTCSRIMPNYENSALCTSSYLDHQLSACKALNSSQEYRFWLIQSVKYYLQEGNESKLRLICEELLGPIHNLNCNELGEWETSILGLEKRNLLKDVLTEMSSSLHVQRLYSEYTEQLNILNTRI</sequence>
<dbReference type="FunFam" id="2.130.10.10:FF:000075">
    <property type="entry name" value="Protein HIRA"/>
    <property type="match status" value="1"/>
</dbReference>
<feature type="region of interest" description="Disordered" evidence="11">
    <location>
        <begin position="433"/>
        <end position="474"/>
    </location>
</feature>
<dbReference type="PROSITE" id="PS50294">
    <property type="entry name" value="WD_REPEATS_REGION"/>
    <property type="match status" value="3"/>
</dbReference>
<comment type="function">
    <text evidence="10">Required for replication-independent chromatin assembly and for the periodic repression of histone gene transcription during the cell cycle.</text>
</comment>
<dbReference type="Pfam" id="PF07569">
    <property type="entry name" value="Hira"/>
    <property type="match status" value="1"/>
</dbReference>
<dbReference type="Pfam" id="PF24105">
    <property type="entry name" value="Beta-prop_CAF1B_HIR1"/>
    <property type="match status" value="1"/>
</dbReference>
<dbReference type="GO" id="GO:0006338">
    <property type="term" value="P:chromatin remodeling"/>
    <property type="evidence" value="ECO:0007669"/>
    <property type="project" value="InterPro"/>
</dbReference>
<feature type="domain" description="CAF1B/HIR1 beta-propeller" evidence="13">
    <location>
        <begin position="3"/>
        <end position="357"/>
    </location>
</feature>